<comment type="caution">
    <text evidence="2">The sequence shown here is derived from an EMBL/GenBank/DDBJ whole genome shotgun (WGS) entry which is preliminary data.</text>
</comment>
<dbReference type="Pfam" id="PF13302">
    <property type="entry name" value="Acetyltransf_3"/>
    <property type="match status" value="1"/>
</dbReference>
<keyword evidence="2" id="KW-0808">Transferase</keyword>
<dbReference type="EC" id="2.3.-.-" evidence="2"/>
<organism evidence="2 3">
    <name type="scientific">Branchiibius cervicis</name>
    <dbReference type="NCBI Taxonomy" id="908252"/>
    <lineage>
        <taxon>Bacteria</taxon>
        <taxon>Bacillati</taxon>
        <taxon>Actinomycetota</taxon>
        <taxon>Actinomycetes</taxon>
        <taxon>Micrococcales</taxon>
        <taxon>Dermacoccaceae</taxon>
        <taxon>Branchiibius</taxon>
    </lineage>
</organism>
<name>A0ABW2AV93_9MICO</name>
<dbReference type="InterPro" id="IPR016181">
    <property type="entry name" value="Acyl_CoA_acyltransferase"/>
</dbReference>
<gene>
    <name evidence="2" type="ORF">ACFQBT_14020</name>
</gene>
<dbReference type="Proteomes" id="UP001596356">
    <property type="component" value="Unassembled WGS sequence"/>
</dbReference>
<dbReference type="PANTHER" id="PTHR43792:SF16">
    <property type="entry name" value="N-ACETYLTRANSFERASE DOMAIN-CONTAINING PROTEIN"/>
    <property type="match status" value="1"/>
</dbReference>
<evidence type="ECO:0000313" key="3">
    <source>
        <dbReference type="Proteomes" id="UP001596356"/>
    </source>
</evidence>
<dbReference type="Gene3D" id="3.40.630.30">
    <property type="match status" value="1"/>
</dbReference>
<dbReference type="SUPFAM" id="SSF55729">
    <property type="entry name" value="Acyl-CoA N-acyltransferases (Nat)"/>
    <property type="match status" value="1"/>
</dbReference>
<dbReference type="RefSeq" id="WP_377823567.1">
    <property type="nucleotide sequence ID" value="NZ_JBHSWJ010000002.1"/>
</dbReference>
<dbReference type="InterPro" id="IPR000182">
    <property type="entry name" value="GNAT_dom"/>
</dbReference>
<keyword evidence="3" id="KW-1185">Reference proteome</keyword>
<sequence length="181" mass="20939">MTRPVLTTPRLELRPMLPEHLPLLVALDSDPEVMRYLLGRARSTQEAEEFWAPKCAETHCEDRGLGWFVGFADGEFVGRWDLTTPPEDTAADPEAGWRLRRKFWRQGLATEGAARLFDHGFRTVGVPRIWAETMAVNLGSRGVMRRLGMRHVRTEHRHWDDPLPGSEHGEVIYEILRDEWR</sequence>
<dbReference type="PANTHER" id="PTHR43792">
    <property type="entry name" value="GNAT FAMILY, PUTATIVE (AFU_ORTHOLOGUE AFUA_3G00765)-RELATED-RELATED"/>
    <property type="match status" value="1"/>
</dbReference>
<dbReference type="GO" id="GO:0016746">
    <property type="term" value="F:acyltransferase activity"/>
    <property type="evidence" value="ECO:0007669"/>
    <property type="project" value="UniProtKB-KW"/>
</dbReference>
<evidence type="ECO:0000259" key="1">
    <source>
        <dbReference type="PROSITE" id="PS51186"/>
    </source>
</evidence>
<keyword evidence="2" id="KW-0012">Acyltransferase</keyword>
<feature type="domain" description="N-acetyltransferase" evidence="1">
    <location>
        <begin position="11"/>
        <end position="178"/>
    </location>
</feature>
<protein>
    <submittedName>
        <fullName evidence="2">GNAT family N-acetyltransferase</fullName>
        <ecNumber evidence="2">2.3.-.-</ecNumber>
    </submittedName>
</protein>
<dbReference type="EMBL" id="JBHSWJ010000002">
    <property type="protein sequence ID" value="MFC6714868.1"/>
    <property type="molecule type" value="Genomic_DNA"/>
</dbReference>
<accession>A0ABW2AV93</accession>
<dbReference type="PROSITE" id="PS51186">
    <property type="entry name" value="GNAT"/>
    <property type="match status" value="1"/>
</dbReference>
<evidence type="ECO:0000313" key="2">
    <source>
        <dbReference type="EMBL" id="MFC6714868.1"/>
    </source>
</evidence>
<dbReference type="InterPro" id="IPR051531">
    <property type="entry name" value="N-acetyltransferase"/>
</dbReference>
<reference evidence="3" key="1">
    <citation type="journal article" date="2019" name="Int. J. Syst. Evol. Microbiol.">
        <title>The Global Catalogue of Microorganisms (GCM) 10K type strain sequencing project: providing services to taxonomists for standard genome sequencing and annotation.</title>
        <authorList>
            <consortium name="The Broad Institute Genomics Platform"/>
            <consortium name="The Broad Institute Genome Sequencing Center for Infectious Disease"/>
            <person name="Wu L."/>
            <person name="Ma J."/>
        </authorList>
    </citation>
    <scope>NUCLEOTIDE SEQUENCE [LARGE SCALE GENOMIC DNA]</scope>
    <source>
        <strain evidence="3">NBRC 106593</strain>
    </source>
</reference>
<proteinExistence type="predicted"/>